<protein>
    <submittedName>
        <fullName evidence="1">Uncharacterized protein</fullName>
    </submittedName>
</protein>
<reference evidence="1" key="1">
    <citation type="journal article" date="2022" name="bioRxiv">
        <title>Sequencing and chromosome-scale assembly of the giantPleurodeles waltlgenome.</title>
        <authorList>
            <person name="Brown T."/>
            <person name="Elewa A."/>
            <person name="Iarovenko S."/>
            <person name="Subramanian E."/>
            <person name="Araus A.J."/>
            <person name="Petzold A."/>
            <person name="Susuki M."/>
            <person name="Suzuki K.-i.T."/>
            <person name="Hayashi T."/>
            <person name="Toyoda A."/>
            <person name="Oliveira C."/>
            <person name="Osipova E."/>
            <person name="Leigh N.D."/>
            <person name="Simon A."/>
            <person name="Yun M.H."/>
        </authorList>
    </citation>
    <scope>NUCLEOTIDE SEQUENCE</scope>
    <source>
        <strain evidence="1">20211129_DDA</strain>
        <tissue evidence="1">Liver</tissue>
    </source>
</reference>
<accession>A0AAV7RUL3</accession>
<dbReference type="AlphaFoldDB" id="A0AAV7RUL3"/>
<gene>
    <name evidence="1" type="ORF">NDU88_008719</name>
</gene>
<sequence length="151" mass="16091">MCAVSAVRIEPQHARHKLNKSPGSRRGRPGKLALSWGELNRRRMSNRGKSTTTCAAILVVSLPTLNAVTRRLGAVCGAVWEPIRALKTTGAEYGRDSLRGCLKLGEGFGGPGTACSTKGQRSIATTTGLACRWACFPCRLTQPLIGLSRAT</sequence>
<evidence type="ECO:0000313" key="1">
    <source>
        <dbReference type="EMBL" id="KAJ1155994.1"/>
    </source>
</evidence>
<dbReference type="EMBL" id="JANPWB010000009">
    <property type="protein sequence ID" value="KAJ1155994.1"/>
    <property type="molecule type" value="Genomic_DNA"/>
</dbReference>
<keyword evidence="2" id="KW-1185">Reference proteome</keyword>
<name>A0AAV7RUL3_PLEWA</name>
<organism evidence="1 2">
    <name type="scientific">Pleurodeles waltl</name>
    <name type="common">Iberian ribbed newt</name>
    <dbReference type="NCBI Taxonomy" id="8319"/>
    <lineage>
        <taxon>Eukaryota</taxon>
        <taxon>Metazoa</taxon>
        <taxon>Chordata</taxon>
        <taxon>Craniata</taxon>
        <taxon>Vertebrata</taxon>
        <taxon>Euteleostomi</taxon>
        <taxon>Amphibia</taxon>
        <taxon>Batrachia</taxon>
        <taxon>Caudata</taxon>
        <taxon>Salamandroidea</taxon>
        <taxon>Salamandridae</taxon>
        <taxon>Pleurodelinae</taxon>
        <taxon>Pleurodeles</taxon>
    </lineage>
</organism>
<proteinExistence type="predicted"/>
<dbReference type="Proteomes" id="UP001066276">
    <property type="component" value="Chromosome 5"/>
</dbReference>
<evidence type="ECO:0000313" key="2">
    <source>
        <dbReference type="Proteomes" id="UP001066276"/>
    </source>
</evidence>
<comment type="caution">
    <text evidence="1">The sequence shown here is derived from an EMBL/GenBank/DDBJ whole genome shotgun (WGS) entry which is preliminary data.</text>
</comment>